<keyword evidence="4" id="KW-0808">Transferase</keyword>
<reference evidence="8" key="1">
    <citation type="submission" date="2021-08" db="EMBL/GenBank/DDBJ databases">
        <title>WGS assembly of Ceratopteris richardii.</title>
        <authorList>
            <person name="Marchant D.B."/>
            <person name="Chen G."/>
            <person name="Jenkins J."/>
            <person name="Shu S."/>
            <person name="Leebens-Mack J."/>
            <person name="Grimwood J."/>
            <person name="Schmutz J."/>
            <person name="Soltis P."/>
            <person name="Soltis D."/>
            <person name="Chen Z.-H."/>
        </authorList>
    </citation>
    <scope>NUCLEOTIDE SEQUENCE</scope>
    <source>
        <strain evidence="8">Whitten #5841</strain>
        <tissue evidence="8">Leaf</tissue>
    </source>
</reference>
<feature type="transmembrane region" description="Helical" evidence="7">
    <location>
        <begin position="57"/>
        <end position="78"/>
    </location>
</feature>
<protein>
    <submittedName>
        <fullName evidence="8">Uncharacterized protein</fullName>
    </submittedName>
</protein>
<dbReference type="SUPFAM" id="SSF53448">
    <property type="entry name" value="Nucleotide-diphospho-sugar transferases"/>
    <property type="match status" value="1"/>
</dbReference>
<evidence type="ECO:0000256" key="2">
    <source>
        <dbReference type="ARBA" id="ARBA00005664"/>
    </source>
</evidence>
<dbReference type="AlphaFoldDB" id="A0A8T2S663"/>
<dbReference type="Gene3D" id="3.90.550.10">
    <property type="entry name" value="Spore Coat Polysaccharide Biosynthesis Protein SpsA, Chain A"/>
    <property type="match status" value="1"/>
</dbReference>
<dbReference type="GO" id="GO:0006487">
    <property type="term" value="P:protein N-linked glycosylation"/>
    <property type="evidence" value="ECO:0007669"/>
    <property type="project" value="TreeGrafter"/>
</dbReference>
<comment type="similarity">
    <text evidence="2">Belongs to the glycosyltransferase 34 family.</text>
</comment>
<keyword evidence="9" id="KW-1185">Reference proteome</keyword>
<organism evidence="8 9">
    <name type="scientific">Ceratopteris richardii</name>
    <name type="common">Triangle waterfern</name>
    <dbReference type="NCBI Taxonomy" id="49495"/>
    <lineage>
        <taxon>Eukaryota</taxon>
        <taxon>Viridiplantae</taxon>
        <taxon>Streptophyta</taxon>
        <taxon>Embryophyta</taxon>
        <taxon>Tracheophyta</taxon>
        <taxon>Polypodiopsida</taxon>
        <taxon>Polypodiidae</taxon>
        <taxon>Polypodiales</taxon>
        <taxon>Pteridineae</taxon>
        <taxon>Pteridaceae</taxon>
        <taxon>Parkerioideae</taxon>
        <taxon>Ceratopteris</taxon>
    </lineage>
</organism>
<proteinExistence type="inferred from homology"/>
<dbReference type="InterPro" id="IPR008630">
    <property type="entry name" value="Glyco_trans_34"/>
</dbReference>
<keyword evidence="5" id="KW-0735">Signal-anchor</keyword>
<dbReference type="OrthoDB" id="407658at2759"/>
<gene>
    <name evidence="8" type="ORF">KP509_22G025000</name>
</gene>
<keyword evidence="6" id="KW-0333">Golgi apparatus</keyword>
<keyword evidence="7" id="KW-1133">Transmembrane helix</keyword>
<name>A0A8T2S663_CERRI</name>
<dbReference type="OMA" id="ELCHETI"/>
<dbReference type="PANTHER" id="PTHR31306:SF4">
    <property type="entry name" value="ALPHA-1,2-GALACTOSYLTRANSFERASE"/>
    <property type="match status" value="1"/>
</dbReference>
<dbReference type="Proteomes" id="UP000825935">
    <property type="component" value="Chromosome 22"/>
</dbReference>
<dbReference type="EMBL" id="CM035427">
    <property type="protein sequence ID" value="KAH7306680.1"/>
    <property type="molecule type" value="Genomic_DNA"/>
</dbReference>
<evidence type="ECO:0000256" key="7">
    <source>
        <dbReference type="SAM" id="Phobius"/>
    </source>
</evidence>
<sequence>MHVIPELSFQRRPQKPSDPIACSGKHSWRNISFMRLQQSFKKGAQRLHSKADHLNQVLKYTILFALLTSACLVGLGYISEAVFINVNALGRQCLDIEHSHSQDTNYKISANIALVTCTDEGMKIPGRSFEGLINLVAPNKIKYAKRHGYTFIDASDIIDRSRPPSWSKILAVRKHLPKFDWIFWNDVDSLVANAAIPLEDIIESVVRNHPSGVPDLIITNDVTGVNAGMFFLHNTEWSMHFLDQWWNQTAFVRPFGQKKSGDNDALKYLLQSMPKEEFQRHVAVPQMQCAFNSYLWRPTLKSGLRFIKFPQVIWQGAYSKGDFMVHFAGLNNKKLWLQKLLTEFHEGGATTKNIYRRGGLFLQNYL</sequence>
<dbReference type="GO" id="GO:0016757">
    <property type="term" value="F:glycosyltransferase activity"/>
    <property type="evidence" value="ECO:0007669"/>
    <property type="project" value="UniProtKB-KW"/>
</dbReference>
<comment type="caution">
    <text evidence="8">The sequence shown here is derived from an EMBL/GenBank/DDBJ whole genome shotgun (WGS) entry which is preliminary data.</text>
</comment>
<evidence type="ECO:0000256" key="4">
    <source>
        <dbReference type="ARBA" id="ARBA00022679"/>
    </source>
</evidence>
<dbReference type="Pfam" id="PF05637">
    <property type="entry name" value="Glyco_transf_34"/>
    <property type="match status" value="2"/>
</dbReference>
<comment type="subcellular location">
    <subcellularLocation>
        <location evidence="1">Golgi apparatus membrane</location>
        <topology evidence="1">Single-pass type II membrane protein</topology>
    </subcellularLocation>
</comment>
<evidence type="ECO:0000256" key="6">
    <source>
        <dbReference type="ARBA" id="ARBA00023034"/>
    </source>
</evidence>
<keyword evidence="3" id="KW-0328">Glycosyltransferase</keyword>
<evidence type="ECO:0000256" key="3">
    <source>
        <dbReference type="ARBA" id="ARBA00022676"/>
    </source>
</evidence>
<dbReference type="GO" id="GO:0000139">
    <property type="term" value="C:Golgi membrane"/>
    <property type="evidence" value="ECO:0007669"/>
    <property type="project" value="UniProtKB-SubCell"/>
</dbReference>
<keyword evidence="7" id="KW-0472">Membrane</keyword>
<evidence type="ECO:0000256" key="1">
    <source>
        <dbReference type="ARBA" id="ARBA00004323"/>
    </source>
</evidence>
<dbReference type="InterPro" id="IPR029044">
    <property type="entry name" value="Nucleotide-diphossugar_trans"/>
</dbReference>
<evidence type="ECO:0000313" key="8">
    <source>
        <dbReference type="EMBL" id="KAH7306680.1"/>
    </source>
</evidence>
<evidence type="ECO:0000313" key="9">
    <source>
        <dbReference type="Proteomes" id="UP000825935"/>
    </source>
</evidence>
<evidence type="ECO:0000256" key="5">
    <source>
        <dbReference type="ARBA" id="ARBA00022968"/>
    </source>
</evidence>
<accession>A0A8T2S663</accession>
<dbReference type="PANTHER" id="PTHR31306">
    <property type="entry name" value="ALPHA-1,6-MANNOSYLTRANSFERASE MNN11-RELATED"/>
    <property type="match status" value="1"/>
</dbReference>
<keyword evidence="7" id="KW-0812">Transmembrane</keyword>